<evidence type="ECO:0000313" key="2">
    <source>
        <dbReference type="Proteomes" id="UP000034160"/>
    </source>
</evidence>
<reference evidence="1 2" key="1">
    <citation type="journal article" date="2015" name="Nature">
        <title>rRNA introns, odd ribosomes, and small enigmatic genomes across a large radiation of phyla.</title>
        <authorList>
            <person name="Brown C.T."/>
            <person name="Hug L.A."/>
            <person name="Thomas B.C."/>
            <person name="Sharon I."/>
            <person name="Castelle C.J."/>
            <person name="Singh A."/>
            <person name="Wilkins M.J."/>
            <person name="Williams K.H."/>
            <person name="Banfield J.F."/>
        </authorList>
    </citation>
    <scope>NUCLEOTIDE SEQUENCE [LARGE SCALE GENOMIC DNA]</scope>
</reference>
<sequence length="108" mass="12424">MLTKSDFVKHEECPIWLWLHKSRPDLLPEVSPELERVFDTGNQVDQLARKLYPEGIEIEGYFNEGWANTKIAIDRGERVMFQPTAVTLDGLSSRADFLTKDEATGLWD</sequence>
<proteinExistence type="predicted"/>
<name>A0A0G1A9Q4_9BACT</name>
<gene>
    <name evidence="1" type="ORF">UU93_C0030G0007</name>
</gene>
<feature type="non-terminal residue" evidence="1">
    <location>
        <position position="108"/>
    </location>
</feature>
<dbReference type="Proteomes" id="UP000034160">
    <property type="component" value="Unassembled WGS sequence"/>
</dbReference>
<dbReference type="STRING" id="1618356.UU93_C0030G0007"/>
<dbReference type="EMBL" id="LCCN01000030">
    <property type="protein sequence ID" value="KKS30831.1"/>
    <property type="molecule type" value="Genomic_DNA"/>
</dbReference>
<accession>A0A0G1A9Q4</accession>
<protein>
    <submittedName>
        <fullName evidence="1">Uncharacterized protein</fullName>
    </submittedName>
</protein>
<dbReference type="AlphaFoldDB" id="A0A0G1A9Q4"/>
<comment type="caution">
    <text evidence="1">The sequence shown here is derived from an EMBL/GenBank/DDBJ whole genome shotgun (WGS) entry which is preliminary data.</text>
</comment>
<evidence type="ECO:0000313" key="1">
    <source>
        <dbReference type="EMBL" id="KKS30831.1"/>
    </source>
</evidence>
<organism evidence="1 2">
    <name type="scientific">Candidatus Amesbacteria bacterium GW2011_GWA2_42_12</name>
    <dbReference type="NCBI Taxonomy" id="1618356"/>
    <lineage>
        <taxon>Bacteria</taxon>
        <taxon>Candidatus Amesiibacteriota</taxon>
    </lineage>
</organism>